<dbReference type="GO" id="GO:0009234">
    <property type="term" value="P:menaquinone biosynthetic process"/>
    <property type="evidence" value="ECO:0007669"/>
    <property type="project" value="InterPro"/>
</dbReference>
<dbReference type="GO" id="GO:0030145">
    <property type="term" value="F:manganese ion binding"/>
    <property type="evidence" value="ECO:0007669"/>
    <property type="project" value="UniProtKB-UniRule"/>
</dbReference>
<evidence type="ECO:0000313" key="10">
    <source>
        <dbReference type="EMBL" id="HFM97987.1"/>
    </source>
</evidence>
<dbReference type="EMBL" id="DSRU01000132">
    <property type="protein sequence ID" value="HFM97987.1"/>
    <property type="molecule type" value="Genomic_DNA"/>
</dbReference>
<dbReference type="GO" id="GO:0030976">
    <property type="term" value="F:thiamine pyrophosphate binding"/>
    <property type="evidence" value="ECO:0007669"/>
    <property type="project" value="UniProtKB-UniRule"/>
</dbReference>
<evidence type="ECO:0000256" key="4">
    <source>
        <dbReference type="ARBA" id="ARBA00023052"/>
    </source>
</evidence>
<evidence type="ECO:0000259" key="7">
    <source>
        <dbReference type="Pfam" id="PF02775"/>
    </source>
</evidence>
<dbReference type="Gene3D" id="3.40.50.970">
    <property type="match status" value="2"/>
</dbReference>
<dbReference type="AlphaFoldDB" id="A0A7C3KEK2"/>
<keyword evidence="1 6" id="KW-0808">Transferase</keyword>
<feature type="domain" description="Thiamine pyrophosphate enzyme TPP-binding" evidence="7">
    <location>
        <begin position="439"/>
        <end position="542"/>
    </location>
</feature>
<evidence type="ECO:0000256" key="3">
    <source>
        <dbReference type="ARBA" id="ARBA00022842"/>
    </source>
</evidence>
<comment type="caution">
    <text evidence="10">The sequence shown here is derived from an EMBL/GenBank/DDBJ whole genome shotgun (WGS) entry which is preliminary data.</text>
</comment>
<keyword evidence="4 6" id="KW-0786">Thiamine pyrophosphate</keyword>
<dbReference type="PIRSF" id="PIRSF004983">
    <property type="entry name" value="MenD"/>
    <property type="match status" value="1"/>
</dbReference>
<dbReference type="InterPro" id="IPR012001">
    <property type="entry name" value="Thiamin_PyroP_enz_TPP-bd_dom"/>
</dbReference>
<comment type="cofactor">
    <cofactor evidence="6">
        <name>Mg(2+)</name>
        <dbReference type="ChEBI" id="CHEBI:18420"/>
    </cofactor>
    <cofactor evidence="6">
        <name>Mn(2+)</name>
        <dbReference type="ChEBI" id="CHEBI:29035"/>
    </cofactor>
</comment>
<evidence type="ECO:0000256" key="2">
    <source>
        <dbReference type="ARBA" id="ARBA00022723"/>
    </source>
</evidence>
<feature type="domain" description="Menaquinone biosynthesis protein MenD middle" evidence="9">
    <location>
        <begin position="222"/>
        <end position="405"/>
    </location>
</feature>
<evidence type="ECO:0000256" key="5">
    <source>
        <dbReference type="ARBA" id="ARBA00023211"/>
    </source>
</evidence>
<dbReference type="HAMAP" id="MF_01659">
    <property type="entry name" value="MenD"/>
    <property type="match status" value="1"/>
</dbReference>
<dbReference type="Pfam" id="PF02776">
    <property type="entry name" value="TPP_enzyme_N"/>
    <property type="match status" value="1"/>
</dbReference>
<dbReference type="CDD" id="cd07037">
    <property type="entry name" value="TPP_PYR_MenD"/>
    <property type="match status" value="1"/>
</dbReference>
<dbReference type="InterPro" id="IPR011766">
    <property type="entry name" value="TPP_enzyme_TPP-bd"/>
</dbReference>
<dbReference type="NCBIfam" id="TIGR00173">
    <property type="entry name" value="menD"/>
    <property type="match status" value="1"/>
</dbReference>
<dbReference type="PANTHER" id="PTHR42916">
    <property type="entry name" value="2-SUCCINYL-5-ENOLPYRUVYL-6-HYDROXY-3-CYCLOHEXENE-1-CARBOXYLATE SYNTHASE"/>
    <property type="match status" value="1"/>
</dbReference>
<dbReference type="InterPro" id="IPR029061">
    <property type="entry name" value="THDP-binding"/>
</dbReference>
<feature type="domain" description="Thiamine pyrophosphate enzyme N-terminal TPP-binding" evidence="8">
    <location>
        <begin position="14"/>
        <end position="126"/>
    </location>
</feature>
<evidence type="ECO:0000259" key="8">
    <source>
        <dbReference type="Pfam" id="PF02776"/>
    </source>
</evidence>
<comment type="subunit">
    <text evidence="6">Homodimer.</text>
</comment>
<dbReference type="GO" id="GO:0070204">
    <property type="term" value="F:2-succinyl-5-enolpyruvyl-6-hydroxy-3-cyclohexene-1-carboxylic-acid synthase activity"/>
    <property type="evidence" value="ECO:0007669"/>
    <property type="project" value="UniProtKB-UniRule"/>
</dbReference>
<dbReference type="InterPro" id="IPR004433">
    <property type="entry name" value="MenaQ_synth_MenD"/>
</dbReference>
<dbReference type="PANTHER" id="PTHR42916:SF1">
    <property type="entry name" value="PROTEIN PHYLLO, CHLOROPLASTIC"/>
    <property type="match status" value="1"/>
</dbReference>
<dbReference type="GO" id="GO:0042372">
    <property type="term" value="P:phylloquinone biosynthetic process"/>
    <property type="evidence" value="ECO:0007669"/>
    <property type="project" value="UniProtKB-UniRule"/>
</dbReference>
<sequence length="576" mass="63630">MPLDFTNTNLLWTSVLVETLHRVGLTTAVICPGSRSAPLTIALACHPKIETIPVLDERSAAFFALGLARQQKRPVALVCTSGTAGANFYPAVIEARESRVPLLILTGDRPPELRECNAGQAIDQQKLYGTYPNAYYELALPTADFSHLRYLRQTVVQAWEQTMYPVPGVVHLNCPFREPLAPLPDGTAFSLDEATFFAHLSPRFPAFDVVPGSLPISQWLATPTGVIVAGVAQPTDPEGYCRAIAHLSQTLGYPVLAEGLSPVRNYASLNPNLVATYDLVLRQPELAKALAPEVVIRIGDTPTSKQLRTWLDATQPQQWVVEPSDRNLDPLHLPTTHLRTTVERLAASLPAETAPMTPYLKRWLTAETTTRQSIYQTMTALDALVESKVAWLLSQVLPPETPLFISSSTPVRDVEWFWQPGDRQIQPCFNRGANGIDGSLSTALGMAHRQRPSVMLTGDLALLHDTNGFLLRSHWQGHLTIVLINNNGGGIFEMLPISKFESAFEKYFATPQRVDMAQLCAAYGVEHLEIQSWAELQAKLQVLPERGIRLLEIKTNRKADAQWRHNNLGTFAVAAH</sequence>
<organism evidence="10">
    <name type="scientific">Oscillatoriales cyanobacterium SpSt-418</name>
    <dbReference type="NCBI Taxonomy" id="2282169"/>
    <lineage>
        <taxon>Bacteria</taxon>
        <taxon>Bacillati</taxon>
        <taxon>Cyanobacteriota</taxon>
        <taxon>Cyanophyceae</taxon>
        <taxon>Oscillatoriophycideae</taxon>
        <taxon>Oscillatoriales</taxon>
    </lineage>
</organism>
<comment type="cofactor">
    <cofactor evidence="6">
        <name>thiamine diphosphate</name>
        <dbReference type="ChEBI" id="CHEBI:58937"/>
    </cofactor>
    <text evidence="6">Binds 1 thiamine pyrophosphate per subunit.</text>
</comment>
<comment type="similarity">
    <text evidence="6">Belongs to the TPP enzyme family. MenD subfamily.</text>
</comment>
<evidence type="ECO:0000259" key="9">
    <source>
        <dbReference type="Pfam" id="PF16582"/>
    </source>
</evidence>
<comment type="function">
    <text evidence="6">Catalyzes the thiamine diphosphate-dependent decarboxylation of 2-oxoglutarate and the subsequent addition of the resulting succinic semialdehyde-thiamine pyrophosphate anion to isochorismate to yield 2-succinyl-5-enolpyruvyl-6-hydroxy-3-cyclohexene-1-carboxylate (SEPHCHC).</text>
</comment>
<evidence type="ECO:0000256" key="1">
    <source>
        <dbReference type="ARBA" id="ARBA00022679"/>
    </source>
</evidence>
<comment type="pathway">
    <text evidence="6">Quinol/quinone metabolism; 1,4-dihydroxy-2-naphthoate biosynthesis; 1,4-dihydroxy-2-naphthoate from chorismate: step 2/7.</text>
</comment>
<dbReference type="Pfam" id="PF16582">
    <property type="entry name" value="TPP_enzyme_M_2"/>
    <property type="match status" value="1"/>
</dbReference>
<reference evidence="10" key="1">
    <citation type="journal article" date="2020" name="mSystems">
        <title>Genome- and Community-Level Interaction Insights into Carbon Utilization and Element Cycling Functions of Hydrothermarchaeota in Hydrothermal Sediment.</title>
        <authorList>
            <person name="Zhou Z."/>
            <person name="Liu Y."/>
            <person name="Xu W."/>
            <person name="Pan J."/>
            <person name="Luo Z.H."/>
            <person name="Li M."/>
        </authorList>
    </citation>
    <scope>NUCLEOTIDE SEQUENCE [LARGE SCALE GENOMIC DNA]</scope>
    <source>
        <strain evidence="10">SpSt-418</strain>
    </source>
</reference>
<keyword evidence="3 6" id="KW-0460">Magnesium</keyword>
<dbReference type="Pfam" id="PF02775">
    <property type="entry name" value="TPP_enzyme_C"/>
    <property type="match status" value="1"/>
</dbReference>
<dbReference type="UniPathway" id="UPA01057">
    <property type="reaction ID" value="UER00164"/>
</dbReference>
<comment type="pathway">
    <text evidence="6">Cofactor biosynthesis; phylloquinone biosynthesis.</text>
</comment>
<accession>A0A7C3KEK2</accession>
<keyword evidence="5 6" id="KW-0464">Manganese</keyword>
<dbReference type="GO" id="GO:0000287">
    <property type="term" value="F:magnesium ion binding"/>
    <property type="evidence" value="ECO:0007669"/>
    <property type="project" value="UniProtKB-UniRule"/>
</dbReference>
<dbReference type="EC" id="2.2.1.9" evidence="6"/>
<gene>
    <name evidence="6 10" type="primary">menD</name>
    <name evidence="10" type="ORF">ENR64_09525</name>
</gene>
<proteinExistence type="inferred from homology"/>
<dbReference type="Gene3D" id="3.40.50.1220">
    <property type="entry name" value="TPP-binding domain"/>
    <property type="match status" value="1"/>
</dbReference>
<dbReference type="SUPFAM" id="SSF52518">
    <property type="entry name" value="Thiamin diphosphate-binding fold (THDP-binding)"/>
    <property type="match status" value="2"/>
</dbReference>
<comment type="catalytic activity">
    <reaction evidence="6">
        <text>isochorismate + 2-oxoglutarate + H(+) = 5-enolpyruvoyl-6-hydroxy-2-succinyl-cyclohex-3-ene-1-carboxylate + CO2</text>
        <dbReference type="Rhea" id="RHEA:25593"/>
        <dbReference type="ChEBI" id="CHEBI:15378"/>
        <dbReference type="ChEBI" id="CHEBI:16526"/>
        <dbReference type="ChEBI" id="CHEBI:16810"/>
        <dbReference type="ChEBI" id="CHEBI:29780"/>
        <dbReference type="ChEBI" id="CHEBI:58818"/>
        <dbReference type="EC" id="2.2.1.9"/>
    </reaction>
</comment>
<dbReference type="UniPathway" id="UPA00995"/>
<keyword evidence="2 6" id="KW-0479">Metal-binding</keyword>
<name>A0A7C3KEK2_9CYAN</name>
<evidence type="ECO:0000256" key="6">
    <source>
        <dbReference type="HAMAP-Rule" id="MF_01659"/>
    </source>
</evidence>
<dbReference type="CDD" id="cd02009">
    <property type="entry name" value="TPP_SHCHC_synthase"/>
    <property type="match status" value="1"/>
</dbReference>
<protein>
    <recommendedName>
        <fullName evidence="6">2-succinyl-5-enolpyruvyl-6-hydroxy-3-cyclohexene-1-carboxylate synthase</fullName>
        <shortName evidence="6">SEPHCHC synthase</shortName>
        <ecNumber evidence="6">2.2.1.9</ecNumber>
    </recommendedName>
</protein>
<dbReference type="InterPro" id="IPR032264">
    <property type="entry name" value="MenD_middle"/>
</dbReference>